<dbReference type="STRING" id="1847728.BTM29_10320"/>
<dbReference type="KEGG" id="lalw:BTM29_10320"/>
<organism evidence="1 2">
    <name type="scientific">Companilactobacillus allii</name>
    <dbReference type="NCBI Taxonomy" id="1847728"/>
    <lineage>
        <taxon>Bacteria</taxon>
        <taxon>Bacillati</taxon>
        <taxon>Bacillota</taxon>
        <taxon>Bacilli</taxon>
        <taxon>Lactobacillales</taxon>
        <taxon>Lactobacillaceae</taxon>
        <taxon>Companilactobacillus</taxon>
    </lineage>
</organism>
<accession>A0A1P8Q4Y5</accession>
<dbReference type="EMBL" id="CP019323">
    <property type="protein sequence ID" value="APX72923.1"/>
    <property type="molecule type" value="Genomic_DNA"/>
</dbReference>
<evidence type="ECO:0000313" key="1">
    <source>
        <dbReference type="EMBL" id="APX72923.1"/>
    </source>
</evidence>
<evidence type="ECO:0000313" key="2">
    <source>
        <dbReference type="Proteomes" id="UP000187499"/>
    </source>
</evidence>
<reference evidence="2" key="1">
    <citation type="submission" date="2016-12" db="EMBL/GenBank/DDBJ databases">
        <authorList>
            <person name="Jung M.Y."/>
            <person name="Lee S.H."/>
        </authorList>
    </citation>
    <scope>NUCLEOTIDE SEQUENCE [LARGE SCALE GENOMIC DNA]</scope>
    <source>
        <strain evidence="2">WiKim39</strain>
    </source>
</reference>
<sequence length="136" mass="15987">MLNKYSDENKKIAMGFLSYIHDLKDMSNLDQELNLYKEDENRQLYLWKSNIEDYSGIVALSFSAHTVFIEYISLSPSYRSQSNIFKIFDDIQQKFSNYTILGNFNLSELLKSWRESKEEERKSSVVTGEDALENNK</sequence>
<protein>
    <submittedName>
        <fullName evidence="1">RibT protein</fullName>
    </submittedName>
</protein>
<dbReference type="OrthoDB" id="2189687at2"/>
<dbReference type="Proteomes" id="UP000187499">
    <property type="component" value="Chromosome"/>
</dbReference>
<dbReference type="RefSeq" id="WP_076617178.1">
    <property type="nucleotide sequence ID" value="NZ_CP019323.1"/>
</dbReference>
<name>A0A1P8Q4Y5_9LACO</name>
<keyword evidence="2" id="KW-1185">Reference proteome</keyword>
<proteinExistence type="predicted"/>
<dbReference type="AlphaFoldDB" id="A0A1P8Q4Y5"/>
<gene>
    <name evidence="1" type="ORF">BTM29_10320</name>
</gene>